<evidence type="ECO:0000256" key="1">
    <source>
        <dbReference type="SAM" id="MobiDB-lite"/>
    </source>
</evidence>
<feature type="region of interest" description="Disordered" evidence="1">
    <location>
        <begin position="1"/>
        <end position="49"/>
    </location>
</feature>
<feature type="compositionally biased region" description="Polar residues" evidence="1">
    <location>
        <begin position="33"/>
        <end position="43"/>
    </location>
</feature>
<accession>M5UAL6</accession>
<comment type="caution">
    <text evidence="2">The sequence shown here is derived from an EMBL/GenBank/DDBJ whole genome shotgun (WGS) entry which is preliminary data.</text>
</comment>
<dbReference type="Proteomes" id="UP000011885">
    <property type="component" value="Unassembled WGS sequence"/>
</dbReference>
<organism evidence="2 3">
    <name type="scientific">Rhodopirellula sallentina SM41</name>
    <dbReference type="NCBI Taxonomy" id="1263870"/>
    <lineage>
        <taxon>Bacteria</taxon>
        <taxon>Pseudomonadati</taxon>
        <taxon>Planctomycetota</taxon>
        <taxon>Planctomycetia</taxon>
        <taxon>Pirellulales</taxon>
        <taxon>Pirellulaceae</taxon>
        <taxon>Rhodopirellula</taxon>
    </lineage>
</organism>
<name>M5UAL6_9BACT</name>
<proteinExistence type="predicted"/>
<dbReference type="EMBL" id="ANOH01000019">
    <property type="protein sequence ID" value="EMI58339.1"/>
    <property type="molecule type" value="Genomic_DNA"/>
</dbReference>
<sequence length="49" mass="5124">MGVSVLLINRENDESVSSTGDSGSNDVLHFPQTGLSPSRSLGTRLSAPH</sequence>
<protein>
    <submittedName>
        <fullName evidence="2">Uncharacterized protein</fullName>
    </submittedName>
</protein>
<feature type="compositionally biased region" description="Polar residues" evidence="1">
    <location>
        <begin position="15"/>
        <end position="25"/>
    </location>
</feature>
<evidence type="ECO:0000313" key="2">
    <source>
        <dbReference type="EMBL" id="EMI58339.1"/>
    </source>
</evidence>
<reference evidence="2 3" key="1">
    <citation type="journal article" date="2013" name="Mar. Genomics">
        <title>Expression of sulfatases in Rhodopirellula baltica and the diversity of sulfatases in the genus Rhodopirellula.</title>
        <authorList>
            <person name="Wegner C.E."/>
            <person name="Richter-Heitmann T."/>
            <person name="Klindworth A."/>
            <person name="Klockow C."/>
            <person name="Richter M."/>
            <person name="Achstetter T."/>
            <person name="Glockner F.O."/>
            <person name="Harder J."/>
        </authorList>
    </citation>
    <scope>NUCLEOTIDE SEQUENCE [LARGE SCALE GENOMIC DNA]</scope>
    <source>
        <strain evidence="2 3">SM41</strain>
    </source>
</reference>
<gene>
    <name evidence="2" type="ORF">RSSM_00231</name>
</gene>
<keyword evidence="3" id="KW-1185">Reference proteome</keyword>
<evidence type="ECO:0000313" key="3">
    <source>
        <dbReference type="Proteomes" id="UP000011885"/>
    </source>
</evidence>
<dbReference type="AlphaFoldDB" id="M5UAL6"/>